<feature type="domain" description="Macro" evidence="1">
    <location>
        <begin position="35"/>
        <end position="211"/>
    </location>
</feature>
<dbReference type="EMBL" id="VLTM01000089">
    <property type="protein sequence ID" value="KAA0155068.1"/>
    <property type="molecule type" value="Genomic_DNA"/>
</dbReference>
<dbReference type="SMART" id="SM00506">
    <property type="entry name" value="A1pp"/>
    <property type="match status" value="1"/>
</dbReference>
<evidence type="ECO:0000313" key="4">
    <source>
        <dbReference type="EMBL" id="KAA0167349.1"/>
    </source>
</evidence>
<dbReference type="Proteomes" id="UP000322899">
    <property type="component" value="Unassembled WGS sequence"/>
</dbReference>
<dbReference type="OrthoDB" id="6133115at2759"/>
<organism evidence="3 7">
    <name type="scientific">Cafeteria roenbergensis</name>
    <name type="common">Marine flagellate</name>
    <dbReference type="NCBI Taxonomy" id="33653"/>
    <lineage>
        <taxon>Eukaryota</taxon>
        <taxon>Sar</taxon>
        <taxon>Stramenopiles</taxon>
        <taxon>Bigyra</taxon>
        <taxon>Opalozoa</taxon>
        <taxon>Bicosoecida</taxon>
        <taxon>Cafeteriaceae</taxon>
        <taxon>Cafeteria</taxon>
    </lineage>
</organism>
<comment type="caution">
    <text evidence="3">The sequence shown here is derived from an EMBL/GenBank/DDBJ whole genome shotgun (WGS) entry which is preliminary data.</text>
</comment>
<sequence length="213" mass="21851">MRAFPSAGRPSAGARSRPAVDALSLPTWAEAGLGRPAAAGPPTLADKVALWHGDLTRLRAGAVVNAANTALLRGGGICGALHRAAGPGLEAECKAIGRCETGSAVLTSGHDLPADHVIHAVGPVGEKPDLLAAVYASCLDTAEAAGLESIGLCCISTGIYGYPPERAAPVALAAVHRWLADHRDTGLKVVVFCVFDRVTEDLYAAEMRRVFGA</sequence>
<dbReference type="Pfam" id="PF01661">
    <property type="entry name" value="Macro"/>
    <property type="match status" value="1"/>
</dbReference>
<dbReference type="PROSITE" id="PS51154">
    <property type="entry name" value="MACRO"/>
    <property type="match status" value="1"/>
</dbReference>
<dbReference type="Gene3D" id="3.40.220.10">
    <property type="entry name" value="Leucine Aminopeptidase, subunit E, domain 1"/>
    <property type="match status" value="1"/>
</dbReference>
<dbReference type="AlphaFoldDB" id="A0A5A8CQT0"/>
<dbReference type="InterPro" id="IPR043472">
    <property type="entry name" value="Macro_dom-like"/>
</dbReference>
<evidence type="ECO:0000313" key="7">
    <source>
        <dbReference type="Proteomes" id="UP000325113"/>
    </source>
</evidence>
<protein>
    <recommendedName>
        <fullName evidence="1">Macro domain-containing protein</fullName>
    </recommendedName>
</protein>
<evidence type="ECO:0000313" key="2">
    <source>
        <dbReference type="EMBL" id="KAA0147007.1"/>
    </source>
</evidence>
<proteinExistence type="predicted"/>
<dbReference type="CDD" id="cd02908">
    <property type="entry name" value="Macro_OAADPr_deacetylase"/>
    <property type="match status" value="1"/>
</dbReference>
<evidence type="ECO:0000313" key="3">
    <source>
        <dbReference type="EMBL" id="KAA0155068.1"/>
    </source>
</evidence>
<dbReference type="PANTHER" id="PTHR11106:SF27">
    <property type="entry name" value="MACRO DOMAIN-CONTAINING PROTEIN"/>
    <property type="match status" value="1"/>
</dbReference>
<name>A0A5A8CQT0_CAFRO</name>
<dbReference type="SUPFAM" id="SSF52949">
    <property type="entry name" value="Macro domain-like"/>
    <property type="match status" value="1"/>
</dbReference>
<evidence type="ECO:0000313" key="6">
    <source>
        <dbReference type="Proteomes" id="UP000323011"/>
    </source>
</evidence>
<dbReference type="Proteomes" id="UP000325113">
    <property type="component" value="Unassembled WGS sequence"/>
</dbReference>
<reference evidence="5 7" key="1">
    <citation type="submission" date="2019-07" db="EMBL/GenBank/DDBJ databases">
        <title>Genomes of Cafeteria roenbergensis.</title>
        <authorList>
            <person name="Fischer M.G."/>
            <person name="Hackl T."/>
            <person name="Roman M."/>
        </authorList>
    </citation>
    <scope>NUCLEOTIDE SEQUENCE [LARGE SCALE GENOMIC DNA]</scope>
    <source>
        <strain evidence="2">BVI</strain>
        <strain evidence="3 7">Cflag</strain>
        <strain evidence="4 5">E4-10P</strain>
    </source>
</reference>
<evidence type="ECO:0000313" key="5">
    <source>
        <dbReference type="Proteomes" id="UP000322899"/>
    </source>
</evidence>
<dbReference type="InterPro" id="IPR002589">
    <property type="entry name" value="Macro_dom"/>
</dbReference>
<accession>A0A5A8CQT0</accession>
<dbReference type="Proteomes" id="UP000323011">
    <property type="component" value="Unassembled WGS sequence"/>
</dbReference>
<dbReference type="EMBL" id="VLTN01000073">
    <property type="protein sequence ID" value="KAA0147007.1"/>
    <property type="molecule type" value="Genomic_DNA"/>
</dbReference>
<dbReference type="OMA" id="AKWVIHT"/>
<keyword evidence="6" id="KW-1185">Reference proteome</keyword>
<gene>
    <name evidence="4" type="ORF">FNF27_07309</name>
    <name evidence="2" type="ORF">FNF29_07634</name>
    <name evidence="3" type="ORF">FNF31_06136</name>
</gene>
<dbReference type="EMBL" id="VLTO01000081">
    <property type="protein sequence ID" value="KAA0167349.1"/>
    <property type="molecule type" value="Genomic_DNA"/>
</dbReference>
<dbReference type="PANTHER" id="PTHR11106">
    <property type="entry name" value="GANGLIOSIDE INDUCED DIFFERENTIATION ASSOCIATED PROTEIN 2-RELATED"/>
    <property type="match status" value="1"/>
</dbReference>
<evidence type="ECO:0000259" key="1">
    <source>
        <dbReference type="PROSITE" id="PS51154"/>
    </source>
</evidence>